<name>A0A1E1WUS1_PECGO</name>
<feature type="compositionally biased region" description="Basic and acidic residues" evidence="1">
    <location>
        <begin position="380"/>
        <end position="408"/>
    </location>
</feature>
<evidence type="ECO:0000313" key="2">
    <source>
        <dbReference type="EMBL" id="JAT90576.1"/>
    </source>
</evidence>
<feature type="region of interest" description="Disordered" evidence="1">
    <location>
        <begin position="362"/>
        <end position="447"/>
    </location>
</feature>
<feature type="region of interest" description="Disordered" evidence="1">
    <location>
        <begin position="178"/>
        <end position="268"/>
    </location>
</feature>
<sequence>RTPLRALVRALQLRWAGTRKYRVEKILEPTTDEVKENEDIVPELSTRPACLAEDDELDNHLGLETDRLIVQELKLPKKPVLHVGPRLNADIHIPAISPSEQLSSQKICFSSYLERMCSQRRDKNSGAKIRTPKRQRKDSTSETKETEPKKFKLEDDPVKLINIDETAIDGIELMAHYKHNQDDEEKPSTEDEKDLKSEETAEEEVETERDKDIETDKEMSERDKDMLEREKDLSEKEKDSLSEMEDDEKYNKSESDNESDHGKEKAKERKFKNLKVKFRIRPKKRGGMYAVVIEKEQEEGLSKEEPSKEEEAKPEIDVDLAIRQVRKGWSMYDAGDLTIGDLYLMFGSRSKLELDYWWAEPTPPLPRNNNTIPDSLAPTCDKEKKEKADKMPDKDSAIEDSERARESDTDIFSPKNTYSQDSNDALSGDERKSEQTASPDHKSSSANATFKLVSKLINRPAPPAQTNNTNNGFSQLSDRLKRLLALVGNTHVAAGSGPIARCTCGHVCPQQRRQVQKQICAPQCTSQMPPKAEDNSTVFRHPTPIAPRPDNEAQKSLNLLEGLPRWRRGRPRGRPRDTTDRRVVVQRLLPLLPKLPPPSNLIPVKIVPNSPPPLPRILPKPPVTSTSDLSFFYVLSESNGQFFFHDGDRRIPITPLPTNKAGDKHTEDTDNENIKEEVKEDAKPETSSDASFTLKDPEDSTSAVHKTENDNPDIANFLPSESMSLSPSRLLRDSDGWLEGSVQDFSLSSFLGHLEGRPQPDLAVESQLQSLMAESSVDYVAKFADLAAEVTDDHPLPADELP</sequence>
<dbReference type="OrthoDB" id="515799at2759"/>
<gene>
    <name evidence="2" type="ORF">g.12261</name>
</gene>
<evidence type="ECO:0000256" key="1">
    <source>
        <dbReference type="SAM" id="MobiDB-lite"/>
    </source>
</evidence>
<feature type="compositionally biased region" description="Basic and acidic residues" evidence="1">
    <location>
        <begin position="137"/>
        <end position="151"/>
    </location>
</feature>
<feature type="compositionally biased region" description="Basic and acidic residues" evidence="1">
    <location>
        <begin position="249"/>
        <end position="267"/>
    </location>
</feature>
<feature type="compositionally biased region" description="Basic and acidic residues" evidence="1">
    <location>
        <begin position="208"/>
        <end position="241"/>
    </location>
</feature>
<feature type="compositionally biased region" description="Basic and acidic residues" evidence="1">
    <location>
        <begin position="428"/>
        <end position="443"/>
    </location>
</feature>
<feature type="compositionally biased region" description="Basic and acidic residues" evidence="1">
    <location>
        <begin position="661"/>
        <end position="686"/>
    </location>
</feature>
<dbReference type="AlphaFoldDB" id="A0A1E1WUS1"/>
<feature type="region of interest" description="Disordered" evidence="1">
    <location>
        <begin position="120"/>
        <end position="151"/>
    </location>
</feature>
<feature type="compositionally biased region" description="Basic and acidic residues" evidence="1">
    <location>
        <begin position="186"/>
        <end position="199"/>
    </location>
</feature>
<feature type="non-terminal residue" evidence="2">
    <location>
        <position position="1"/>
    </location>
</feature>
<feature type="compositionally biased region" description="Polar residues" evidence="1">
    <location>
        <begin position="414"/>
        <end position="425"/>
    </location>
</feature>
<feature type="region of interest" description="Disordered" evidence="1">
    <location>
        <begin position="648"/>
        <end position="721"/>
    </location>
</feature>
<accession>A0A1E1WUS1</accession>
<reference evidence="2" key="1">
    <citation type="submission" date="2015-09" db="EMBL/GenBank/DDBJ databases">
        <title>De novo assembly of Pectinophora gossypiella (Pink Bollworm) gut transcriptome.</title>
        <authorList>
            <person name="Tassone E.E."/>
        </authorList>
    </citation>
    <scope>NUCLEOTIDE SEQUENCE</scope>
</reference>
<feature type="region of interest" description="Disordered" evidence="1">
    <location>
        <begin position="295"/>
        <end position="315"/>
    </location>
</feature>
<protein>
    <submittedName>
        <fullName evidence="2">Uncharacterized protein</fullName>
    </submittedName>
</protein>
<organism evidence="2">
    <name type="scientific">Pectinophora gossypiella</name>
    <name type="common">Cotton pink bollworm</name>
    <name type="synonym">Depressaria gossypiella</name>
    <dbReference type="NCBI Taxonomy" id="13191"/>
    <lineage>
        <taxon>Eukaryota</taxon>
        <taxon>Metazoa</taxon>
        <taxon>Ecdysozoa</taxon>
        <taxon>Arthropoda</taxon>
        <taxon>Hexapoda</taxon>
        <taxon>Insecta</taxon>
        <taxon>Pterygota</taxon>
        <taxon>Neoptera</taxon>
        <taxon>Endopterygota</taxon>
        <taxon>Lepidoptera</taxon>
        <taxon>Glossata</taxon>
        <taxon>Ditrysia</taxon>
        <taxon>Gelechioidea</taxon>
        <taxon>Gelechiidae</taxon>
        <taxon>Apatetrinae</taxon>
        <taxon>Pectinophora</taxon>
    </lineage>
</organism>
<proteinExistence type="predicted"/>
<dbReference type="EMBL" id="GDQN01000478">
    <property type="protein sequence ID" value="JAT90576.1"/>
    <property type="molecule type" value="Transcribed_RNA"/>
</dbReference>